<feature type="transmembrane region" description="Helical" evidence="1">
    <location>
        <begin position="7"/>
        <end position="30"/>
    </location>
</feature>
<evidence type="ECO:0000256" key="1">
    <source>
        <dbReference type="SAM" id="Phobius"/>
    </source>
</evidence>
<gene>
    <name evidence="2" type="ORF">SteCoe_1929</name>
</gene>
<keyword evidence="1" id="KW-0472">Membrane</keyword>
<evidence type="ECO:0000313" key="3">
    <source>
        <dbReference type="Proteomes" id="UP000187209"/>
    </source>
</evidence>
<dbReference type="Proteomes" id="UP000187209">
    <property type="component" value="Unassembled WGS sequence"/>
</dbReference>
<keyword evidence="3" id="KW-1185">Reference proteome</keyword>
<dbReference type="EMBL" id="MPUH01000021">
    <property type="protein sequence ID" value="OMJ94750.1"/>
    <property type="molecule type" value="Genomic_DNA"/>
</dbReference>
<evidence type="ECO:0000313" key="2">
    <source>
        <dbReference type="EMBL" id="OMJ94750.1"/>
    </source>
</evidence>
<keyword evidence="1" id="KW-0812">Transmembrane</keyword>
<keyword evidence="1" id="KW-1133">Transmembrane helix</keyword>
<comment type="caution">
    <text evidence="2">The sequence shown here is derived from an EMBL/GenBank/DDBJ whole genome shotgun (WGS) entry which is preliminary data.</text>
</comment>
<sequence>MESKSLCCAIYCFTLSVISTIFLSILAIVLVSGYDYIKIENKDQGGETCFWTAVIYMGISILCFIYIKRRRNRLGLRASFEYQAEQL</sequence>
<protein>
    <submittedName>
        <fullName evidence="2">Uncharacterized protein</fullName>
    </submittedName>
</protein>
<accession>A0A1R2D0K4</accession>
<organism evidence="2 3">
    <name type="scientific">Stentor coeruleus</name>
    <dbReference type="NCBI Taxonomy" id="5963"/>
    <lineage>
        <taxon>Eukaryota</taxon>
        <taxon>Sar</taxon>
        <taxon>Alveolata</taxon>
        <taxon>Ciliophora</taxon>
        <taxon>Postciliodesmatophora</taxon>
        <taxon>Heterotrichea</taxon>
        <taxon>Heterotrichida</taxon>
        <taxon>Stentoridae</taxon>
        <taxon>Stentor</taxon>
    </lineage>
</organism>
<feature type="transmembrane region" description="Helical" evidence="1">
    <location>
        <begin position="50"/>
        <end position="67"/>
    </location>
</feature>
<reference evidence="2 3" key="1">
    <citation type="submission" date="2016-11" db="EMBL/GenBank/DDBJ databases">
        <title>The macronuclear genome of Stentor coeruleus: a giant cell with tiny introns.</title>
        <authorList>
            <person name="Slabodnick M."/>
            <person name="Ruby J.G."/>
            <person name="Reiff S.B."/>
            <person name="Swart E.C."/>
            <person name="Gosai S."/>
            <person name="Prabakaran S."/>
            <person name="Witkowska E."/>
            <person name="Larue G.E."/>
            <person name="Fisher S."/>
            <person name="Freeman R.M."/>
            <person name="Gunawardena J."/>
            <person name="Chu W."/>
            <person name="Stover N.A."/>
            <person name="Gregory B.D."/>
            <person name="Nowacki M."/>
            <person name="Derisi J."/>
            <person name="Roy S.W."/>
            <person name="Marshall W.F."/>
            <person name="Sood P."/>
        </authorList>
    </citation>
    <scope>NUCLEOTIDE SEQUENCE [LARGE SCALE GENOMIC DNA]</scope>
    <source>
        <strain evidence="2">WM001</strain>
    </source>
</reference>
<proteinExistence type="predicted"/>
<dbReference type="AlphaFoldDB" id="A0A1R2D0K4"/>
<name>A0A1R2D0K4_9CILI</name>